<evidence type="ECO:0000313" key="5">
    <source>
        <dbReference type="EMBL" id="MBC2890484.1"/>
    </source>
</evidence>
<dbReference type="InterPro" id="IPR027417">
    <property type="entry name" value="P-loop_NTPase"/>
</dbReference>
<dbReference type="PANTHER" id="PTHR42855:SF1">
    <property type="entry name" value="ABC TRANSPORTER DOMAIN-CONTAINING PROTEIN"/>
    <property type="match status" value="1"/>
</dbReference>
<dbReference type="SMART" id="SM00382">
    <property type="entry name" value="AAA"/>
    <property type="match status" value="2"/>
</dbReference>
<dbReference type="PROSITE" id="PS00211">
    <property type="entry name" value="ABC_TRANSPORTER_1"/>
    <property type="match status" value="2"/>
</dbReference>
<protein>
    <submittedName>
        <fullName evidence="5">ABC-F family ATP-binding cassette domain-containing protein</fullName>
    </submittedName>
</protein>
<dbReference type="InterPro" id="IPR003439">
    <property type="entry name" value="ABC_transporter-like_ATP-bd"/>
</dbReference>
<proteinExistence type="predicted"/>
<dbReference type="GO" id="GO:0016887">
    <property type="term" value="F:ATP hydrolysis activity"/>
    <property type="evidence" value="ECO:0007669"/>
    <property type="project" value="InterPro"/>
</dbReference>
<evidence type="ECO:0000256" key="3">
    <source>
        <dbReference type="SAM" id="MobiDB-lite"/>
    </source>
</evidence>
<accession>A0A842JGD4</accession>
<gene>
    <name evidence="5" type="ORF">H7313_14205</name>
</gene>
<dbReference type="InterPro" id="IPR017871">
    <property type="entry name" value="ABC_transporter-like_CS"/>
</dbReference>
<dbReference type="Proteomes" id="UP000587396">
    <property type="component" value="Unassembled WGS sequence"/>
</dbReference>
<dbReference type="GO" id="GO:0005524">
    <property type="term" value="F:ATP binding"/>
    <property type="evidence" value="ECO:0007669"/>
    <property type="project" value="UniProtKB-KW"/>
</dbReference>
<dbReference type="InterPro" id="IPR051309">
    <property type="entry name" value="ABCF_ATPase"/>
</dbReference>
<feature type="domain" description="ABC transporter" evidence="4">
    <location>
        <begin position="3"/>
        <end position="208"/>
    </location>
</feature>
<comment type="caution">
    <text evidence="5">The sequence shown here is derived from an EMBL/GenBank/DDBJ whole genome shotgun (WGS) entry which is preliminary data.</text>
</comment>
<keyword evidence="6" id="KW-1185">Reference proteome</keyword>
<evidence type="ECO:0000259" key="4">
    <source>
        <dbReference type="PROSITE" id="PS50893"/>
    </source>
</evidence>
<evidence type="ECO:0000256" key="2">
    <source>
        <dbReference type="ARBA" id="ARBA00022840"/>
    </source>
</evidence>
<keyword evidence="2 5" id="KW-0067">ATP-binding</keyword>
<feature type="domain" description="ABC transporter" evidence="4">
    <location>
        <begin position="309"/>
        <end position="503"/>
    </location>
</feature>
<dbReference type="PANTHER" id="PTHR42855">
    <property type="entry name" value="ABC TRANSPORTER ATP-BINDING SUBUNIT"/>
    <property type="match status" value="1"/>
</dbReference>
<reference evidence="5 6" key="1">
    <citation type="submission" date="2020-08" db="EMBL/GenBank/DDBJ databases">
        <authorList>
            <person name="Liu C."/>
            <person name="Sun Q."/>
        </authorList>
    </citation>
    <scope>NUCLEOTIDE SEQUENCE [LARGE SCALE GENOMIC DNA]</scope>
    <source>
        <strain evidence="5 6">N22</strain>
    </source>
</reference>
<dbReference type="InterPro" id="IPR003593">
    <property type="entry name" value="AAA+_ATPase"/>
</dbReference>
<dbReference type="Pfam" id="PF00005">
    <property type="entry name" value="ABC_tran"/>
    <property type="match status" value="2"/>
</dbReference>
<evidence type="ECO:0000256" key="1">
    <source>
        <dbReference type="ARBA" id="ARBA00022741"/>
    </source>
</evidence>
<dbReference type="PROSITE" id="PS50893">
    <property type="entry name" value="ABC_TRANSPORTER_2"/>
    <property type="match status" value="2"/>
</dbReference>
<name>A0A842JGD4_9ACTN</name>
<dbReference type="AlphaFoldDB" id="A0A842JGD4"/>
<feature type="region of interest" description="Disordered" evidence="3">
    <location>
        <begin position="228"/>
        <end position="247"/>
    </location>
</feature>
<dbReference type="EMBL" id="JACMSE010000014">
    <property type="protein sequence ID" value="MBC2890484.1"/>
    <property type="molecule type" value="Genomic_DNA"/>
</dbReference>
<organism evidence="5 6">
    <name type="scientific">Gordonibacter massiliensis</name>
    <name type="common">ex Traore et al. 2017</name>
    <dbReference type="NCBI Taxonomy" id="1841863"/>
    <lineage>
        <taxon>Bacteria</taxon>
        <taxon>Bacillati</taxon>
        <taxon>Actinomycetota</taxon>
        <taxon>Coriobacteriia</taxon>
        <taxon>Eggerthellales</taxon>
        <taxon>Eggerthellaceae</taxon>
        <taxon>Gordonibacter</taxon>
    </lineage>
</organism>
<dbReference type="Gene3D" id="3.40.50.300">
    <property type="entry name" value="P-loop containing nucleotide triphosphate hydrolases"/>
    <property type="match status" value="3"/>
</dbReference>
<dbReference type="SUPFAM" id="SSF52540">
    <property type="entry name" value="P-loop containing nucleoside triphosphate hydrolases"/>
    <property type="match status" value="2"/>
</dbReference>
<dbReference type="RefSeq" id="WP_185906179.1">
    <property type="nucleotide sequence ID" value="NZ_JACMSE010000014.1"/>
</dbReference>
<dbReference type="CDD" id="cd03221">
    <property type="entry name" value="ABCF_EF-3"/>
    <property type="match status" value="1"/>
</dbReference>
<sequence>MFVTAHHLTYIYDGADSAALDDVSVAFAPGWTGVVGSNGAGKSTLLKLVCGSMELQTGNVTPRIKGYVCAQSTDEPPSDLEEFACDYGPTAVRLRYLLGIDDAWLWRFDTLSHGERKRIQIACALAAEPQLLALDEPTNHLDADARRQVARALAAYDGVGLLVSHDRSLLDELVGSCVFVEKGRATTVSGTYTQAREEMALRRRTASAERSNARRDLARIKAESARREGVAARSASRRSARRLDPRDHDGRAKIGLAVVSGQDGKTGRLASHMGKQVERAEKRLAETRVEKTYGGPLDLDAAPAKRKVLASKEAGIIVLGNRRVLHHPALHIGNEDRIGLVGENGAGKSTLLAAMLEQVTLAEGVVSIPQEMDRERGRALLASVKAMGSSDRGRLLSIVARLDSPPERILGGDELSPGEMRKLMLAQGLMGRPHLIVMDEPTNHLDIGSIEALQTVLADCPCALVLVSHDERFLEALTTSRWVFDVERTTREGVGDTYVRIEH</sequence>
<keyword evidence="1" id="KW-0547">Nucleotide-binding</keyword>
<evidence type="ECO:0000313" key="6">
    <source>
        <dbReference type="Proteomes" id="UP000587396"/>
    </source>
</evidence>